<evidence type="ECO:0000256" key="2">
    <source>
        <dbReference type="ARBA" id="ARBA00004123"/>
    </source>
</evidence>
<comment type="similarity">
    <text evidence="4">Belongs to the HARBI1 family.</text>
</comment>
<dbReference type="AlphaFoldDB" id="A0A7J6DH53"/>
<dbReference type="Proteomes" id="UP000579812">
    <property type="component" value="Unassembled WGS sequence"/>
</dbReference>
<sequence length="334" mass="38201">MADFMVIEEEQVPRRIFNDRNNPLETMNDTQLLREYRFDRQSILRLTATLEPDLEHQTRRSCALPALLKFLIALRFFACGTFQSVIGDVFRVHKSTVCRAVHRVALALCRRIDTHVKFPSRDEQDVLAERFFAVAGFPRVCGVIDGTHVRIQAPHQYEDQFVNRKNFHSINVQLICDPGSKITNVTAEWPGSTHDARVLSESNIYLSFEDGTHRGLLLGDSSYPWLMTPFRNPVGAAQERYNTALTKTRVIIERTIGQLKRRFHCLRGELRLEPTKAGRVIIACVVLFNISKDFGVLMDEHADPDEAVQPNQDVEDATMEGHATRDMLVQTFFS</sequence>
<gene>
    <name evidence="14" type="ORF">G5714_000719</name>
</gene>
<comment type="subcellular location">
    <subcellularLocation>
        <location evidence="3">Cytoplasm</location>
    </subcellularLocation>
    <subcellularLocation>
        <location evidence="2">Nucleus</location>
    </subcellularLocation>
</comment>
<dbReference type="GO" id="GO:0016787">
    <property type="term" value="F:hydrolase activity"/>
    <property type="evidence" value="ECO:0007669"/>
    <property type="project" value="UniProtKB-KW"/>
</dbReference>
<dbReference type="PANTHER" id="PTHR22930:SF286">
    <property type="entry name" value="NUCLEASE HARBI1"/>
    <property type="match status" value="1"/>
</dbReference>
<evidence type="ECO:0000256" key="6">
    <source>
        <dbReference type="ARBA" id="ARBA00022490"/>
    </source>
</evidence>
<dbReference type="EMBL" id="JAAMOB010000001">
    <property type="protein sequence ID" value="KAF4118668.1"/>
    <property type="molecule type" value="Genomic_DNA"/>
</dbReference>
<dbReference type="GO" id="GO:0004518">
    <property type="term" value="F:nuclease activity"/>
    <property type="evidence" value="ECO:0007669"/>
    <property type="project" value="UniProtKB-KW"/>
</dbReference>
<dbReference type="PANTHER" id="PTHR22930">
    <property type="match status" value="1"/>
</dbReference>
<evidence type="ECO:0000256" key="5">
    <source>
        <dbReference type="ARBA" id="ARBA00015519"/>
    </source>
</evidence>
<evidence type="ECO:0000256" key="1">
    <source>
        <dbReference type="ARBA" id="ARBA00001968"/>
    </source>
</evidence>
<comment type="function">
    <text evidence="12">Transposase-derived protein that may have nuclease activity. Does not have transposase activity.</text>
</comment>
<keyword evidence="10" id="KW-0539">Nucleus</keyword>
<comment type="cofactor">
    <cofactor evidence="1">
        <name>a divalent metal cation</name>
        <dbReference type="ChEBI" id="CHEBI:60240"/>
    </cofactor>
</comment>
<accession>A0A7J6DH53</accession>
<dbReference type="InterPro" id="IPR045249">
    <property type="entry name" value="HARBI1-like"/>
</dbReference>
<dbReference type="InterPro" id="IPR026103">
    <property type="entry name" value="HARBI1_animal"/>
</dbReference>
<protein>
    <recommendedName>
        <fullName evidence="5">Putative nuclease HARBI1</fullName>
    </recommendedName>
    <alternativeName>
        <fullName evidence="11">Harbinger transposase-derived nuclease</fullName>
    </alternativeName>
</protein>
<keyword evidence="8" id="KW-0479">Metal-binding</keyword>
<keyword evidence="15" id="KW-1185">Reference proteome</keyword>
<proteinExistence type="inferred from homology"/>
<evidence type="ECO:0000313" key="15">
    <source>
        <dbReference type="Proteomes" id="UP000579812"/>
    </source>
</evidence>
<keyword evidence="6" id="KW-0963">Cytoplasm</keyword>
<evidence type="ECO:0000256" key="9">
    <source>
        <dbReference type="ARBA" id="ARBA00022801"/>
    </source>
</evidence>
<evidence type="ECO:0000256" key="10">
    <source>
        <dbReference type="ARBA" id="ARBA00023242"/>
    </source>
</evidence>
<evidence type="ECO:0000256" key="12">
    <source>
        <dbReference type="ARBA" id="ARBA00045850"/>
    </source>
</evidence>
<dbReference type="Pfam" id="PF13359">
    <property type="entry name" value="DDE_Tnp_4"/>
    <property type="match status" value="1"/>
</dbReference>
<evidence type="ECO:0000256" key="7">
    <source>
        <dbReference type="ARBA" id="ARBA00022722"/>
    </source>
</evidence>
<organism evidence="14 15">
    <name type="scientific">Onychostoma macrolepis</name>
    <dbReference type="NCBI Taxonomy" id="369639"/>
    <lineage>
        <taxon>Eukaryota</taxon>
        <taxon>Metazoa</taxon>
        <taxon>Chordata</taxon>
        <taxon>Craniata</taxon>
        <taxon>Vertebrata</taxon>
        <taxon>Euteleostomi</taxon>
        <taxon>Actinopterygii</taxon>
        <taxon>Neopterygii</taxon>
        <taxon>Teleostei</taxon>
        <taxon>Ostariophysi</taxon>
        <taxon>Cypriniformes</taxon>
        <taxon>Cyprinidae</taxon>
        <taxon>Acrossocheilinae</taxon>
        <taxon>Onychostoma</taxon>
    </lineage>
</organism>
<dbReference type="InterPro" id="IPR027806">
    <property type="entry name" value="HARBI1_dom"/>
</dbReference>
<name>A0A7J6DH53_9TELE</name>
<reference evidence="14 15" key="1">
    <citation type="submission" date="2020-04" db="EMBL/GenBank/DDBJ databases">
        <title>Chromosome-level genome assembly of a cyprinid fish Onychostoma macrolepis by integration of Nanopore Sequencing, Bionano and Hi-C technology.</title>
        <authorList>
            <person name="Wang D."/>
        </authorList>
    </citation>
    <scope>NUCLEOTIDE SEQUENCE [LARGE SCALE GENOMIC DNA]</scope>
    <source>
        <strain evidence="14">SWU-2019</strain>
        <tissue evidence="14">Muscle</tissue>
    </source>
</reference>
<dbReference type="PRINTS" id="PR02086">
    <property type="entry name" value="PUTNUCHARBI1"/>
</dbReference>
<dbReference type="GO" id="GO:0046872">
    <property type="term" value="F:metal ion binding"/>
    <property type="evidence" value="ECO:0007669"/>
    <property type="project" value="UniProtKB-KW"/>
</dbReference>
<evidence type="ECO:0000256" key="11">
    <source>
        <dbReference type="ARBA" id="ARBA00030126"/>
    </source>
</evidence>
<evidence type="ECO:0000259" key="13">
    <source>
        <dbReference type="Pfam" id="PF13359"/>
    </source>
</evidence>
<comment type="caution">
    <text evidence="14">The sequence shown here is derived from an EMBL/GenBank/DDBJ whole genome shotgun (WGS) entry which is preliminary data.</text>
</comment>
<dbReference type="GO" id="GO:0005737">
    <property type="term" value="C:cytoplasm"/>
    <property type="evidence" value="ECO:0007669"/>
    <property type="project" value="UniProtKB-SubCell"/>
</dbReference>
<dbReference type="GO" id="GO:0005634">
    <property type="term" value="C:nucleus"/>
    <property type="evidence" value="ECO:0007669"/>
    <property type="project" value="UniProtKB-SubCell"/>
</dbReference>
<feature type="domain" description="DDE Tnp4" evidence="13">
    <location>
        <begin position="144"/>
        <end position="289"/>
    </location>
</feature>
<evidence type="ECO:0000256" key="4">
    <source>
        <dbReference type="ARBA" id="ARBA00006958"/>
    </source>
</evidence>
<evidence type="ECO:0000256" key="3">
    <source>
        <dbReference type="ARBA" id="ARBA00004496"/>
    </source>
</evidence>
<keyword evidence="9" id="KW-0378">Hydrolase</keyword>
<keyword evidence="7" id="KW-0540">Nuclease</keyword>
<evidence type="ECO:0000313" key="14">
    <source>
        <dbReference type="EMBL" id="KAF4118668.1"/>
    </source>
</evidence>
<evidence type="ECO:0000256" key="8">
    <source>
        <dbReference type="ARBA" id="ARBA00022723"/>
    </source>
</evidence>